<feature type="domain" description="DNA helicase Pif1-like DEAD-box helicase" evidence="2">
    <location>
        <begin position="1"/>
        <end position="85"/>
    </location>
</feature>
<evidence type="ECO:0000256" key="1">
    <source>
        <dbReference type="RuleBase" id="RU363044"/>
    </source>
</evidence>
<dbReference type="OrthoDB" id="432234at2759"/>
<dbReference type="SUPFAM" id="SSF52540">
    <property type="entry name" value="P-loop containing nucleoside triphosphate hydrolases"/>
    <property type="match status" value="1"/>
</dbReference>
<dbReference type="GO" id="GO:0006310">
    <property type="term" value="P:DNA recombination"/>
    <property type="evidence" value="ECO:0007669"/>
    <property type="project" value="UniProtKB-KW"/>
</dbReference>
<gene>
    <name evidence="3" type="ORF">ARMGADRAFT_887853</name>
</gene>
<reference evidence="4" key="1">
    <citation type="journal article" date="2017" name="Nat. Ecol. Evol.">
        <title>Genome expansion and lineage-specific genetic innovations in the forest pathogenic fungi Armillaria.</title>
        <authorList>
            <person name="Sipos G."/>
            <person name="Prasanna A.N."/>
            <person name="Walter M.C."/>
            <person name="O'Connor E."/>
            <person name="Balint B."/>
            <person name="Krizsan K."/>
            <person name="Kiss B."/>
            <person name="Hess J."/>
            <person name="Varga T."/>
            <person name="Slot J."/>
            <person name="Riley R."/>
            <person name="Boka B."/>
            <person name="Rigling D."/>
            <person name="Barry K."/>
            <person name="Lee J."/>
            <person name="Mihaltcheva S."/>
            <person name="LaButti K."/>
            <person name="Lipzen A."/>
            <person name="Waldron R."/>
            <person name="Moloney N.M."/>
            <person name="Sperisen C."/>
            <person name="Kredics L."/>
            <person name="Vagvoelgyi C."/>
            <person name="Patrignani A."/>
            <person name="Fitzpatrick D."/>
            <person name="Nagy I."/>
            <person name="Doyle S."/>
            <person name="Anderson J.B."/>
            <person name="Grigoriev I.V."/>
            <person name="Gueldener U."/>
            <person name="Muensterkoetter M."/>
            <person name="Nagy L.G."/>
        </authorList>
    </citation>
    <scope>NUCLEOTIDE SEQUENCE [LARGE SCALE GENOMIC DNA]</scope>
    <source>
        <strain evidence="4">Ar21-2</strain>
    </source>
</reference>
<name>A0A2H3DFS6_ARMGA</name>
<keyword evidence="1" id="KW-0227">DNA damage</keyword>
<feature type="non-terminal residue" evidence="3">
    <location>
        <position position="138"/>
    </location>
</feature>
<dbReference type="GO" id="GO:0005524">
    <property type="term" value="F:ATP binding"/>
    <property type="evidence" value="ECO:0007669"/>
    <property type="project" value="UniProtKB-KW"/>
</dbReference>
<keyword evidence="1" id="KW-0067">ATP-binding</keyword>
<keyword evidence="1" id="KW-0547">Nucleotide-binding</keyword>
<evidence type="ECO:0000313" key="4">
    <source>
        <dbReference type="Proteomes" id="UP000217790"/>
    </source>
</evidence>
<keyword evidence="1" id="KW-0233">DNA recombination</keyword>
<dbReference type="Gene3D" id="3.40.50.300">
    <property type="entry name" value="P-loop containing nucleotide triphosphate hydrolases"/>
    <property type="match status" value="1"/>
</dbReference>
<protein>
    <recommendedName>
        <fullName evidence="1">ATP-dependent DNA helicase</fullName>
        <ecNumber evidence="1">5.6.2.3</ecNumber>
    </recommendedName>
</protein>
<dbReference type="GO" id="GO:0043139">
    <property type="term" value="F:5'-3' DNA helicase activity"/>
    <property type="evidence" value="ECO:0007669"/>
    <property type="project" value="UniProtKB-EC"/>
</dbReference>
<proteinExistence type="inferred from homology"/>
<dbReference type="GO" id="GO:0000723">
    <property type="term" value="P:telomere maintenance"/>
    <property type="evidence" value="ECO:0007669"/>
    <property type="project" value="InterPro"/>
</dbReference>
<comment type="similarity">
    <text evidence="1">Belongs to the helicase family.</text>
</comment>
<dbReference type="EMBL" id="KZ293675">
    <property type="protein sequence ID" value="PBK87947.1"/>
    <property type="molecule type" value="Genomic_DNA"/>
</dbReference>
<sequence>FGGINIIFAGDFAQLPPVVDSKLFSRAPNKSGSDTALKAMQGRLLWLSVDTVVILTQVMRQGGDSNASFVELLNRLRLGQCTLDDHRALNQQLAENIQPDWSSKEWATAPLIVTENAIKDAYNQRATEAFAQRTGRAL</sequence>
<dbReference type="Pfam" id="PF05970">
    <property type="entry name" value="PIF1"/>
    <property type="match status" value="1"/>
</dbReference>
<comment type="cofactor">
    <cofactor evidence="1">
        <name>Mg(2+)</name>
        <dbReference type="ChEBI" id="CHEBI:18420"/>
    </cofactor>
</comment>
<keyword evidence="1" id="KW-0347">Helicase</keyword>
<dbReference type="AlphaFoldDB" id="A0A2H3DFS6"/>
<dbReference type="InterPro" id="IPR027417">
    <property type="entry name" value="P-loop_NTPase"/>
</dbReference>
<dbReference type="InterPro" id="IPR051055">
    <property type="entry name" value="PIF1_helicase"/>
</dbReference>
<dbReference type="InterPro" id="IPR010285">
    <property type="entry name" value="DNA_helicase_pif1-like_DEAD"/>
</dbReference>
<evidence type="ECO:0000313" key="3">
    <source>
        <dbReference type="EMBL" id="PBK87947.1"/>
    </source>
</evidence>
<organism evidence="3 4">
    <name type="scientific">Armillaria gallica</name>
    <name type="common">Bulbous honey fungus</name>
    <name type="synonym">Armillaria bulbosa</name>
    <dbReference type="NCBI Taxonomy" id="47427"/>
    <lineage>
        <taxon>Eukaryota</taxon>
        <taxon>Fungi</taxon>
        <taxon>Dikarya</taxon>
        <taxon>Basidiomycota</taxon>
        <taxon>Agaricomycotina</taxon>
        <taxon>Agaricomycetes</taxon>
        <taxon>Agaricomycetidae</taxon>
        <taxon>Agaricales</taxon>
        <taxon>Marasmiineae</taxon>
        <taxon>Physalacriaceae</taxon>
        <taxon>Armillaria</taxon>
    </lineage>
</organism>
<dbReference type="GO" id="GO:0016887">
    <property type="term" value="F:ATP hydrolysis activity"/>
    <property type="evidence" value="ECO:0007669"/>
    <property type="project" value="RHEA"/>
</dbReference>
<dbReference type="PANTHER" id="PTHR47642">
    <property type="entry name" value="ATP-DEPENDENT DNA HELICASE"/>
    <property type="match status" value="1"/>
</dbReference>
<accession>A0A2H3DFS6</accession>
<comment type="catalytic activity">
    <reaction evidence="1">
        <text>ATP + H2O = ADP + phosphate + H(+)</text>
        <dbReference type="Rhea" id="RHEA:13065"/>
        <dbReference type="ChEBI" id="CHEBI:15377"/>
        <dbReference type="ChEBI" id="CHEBI:15378"/>
        <dbReference type="ChEBI" id="CHEBI:30616"/>
        <dbReference type="ChEBI" id="CHEBI:43474"/>
        <dbReference type="ChEBI" id="CHEBI:456216"/>
        <dbReference type="EC" id="5.6.2.3"/>
    </reaction>
</comment>
<keyword evidence="1" id="KW-0234">DNA repair</keyword>
<feature type="non-terminal residue" evidence="3">
    <location>
        <position position="1"/>
    </location>
</feature>
<keyword evidence="4" id="KW-1185">Reference proteome</keyword>
<evidence type="ECO:0000259" key="2">
    <source>
        <dbReference type="Pfam" id="PF05970"/>
    </source>
</evidence>
<dbReference type="STRING" id="47427.A0A2H3DFS6"/>
<dbReference type="GO" id="GO:0006281">
    <property type="term" value="P:DNA repair"/>
    <property type="evidence" value="ECO:0007669"/>
    <property type="project" value="UniProtKB-KW"/>
</dbReference>
<dbReference type="EC" id="5.6.2.3" evidence="1"/>
<keyword evidence="1" id="KW-0378">Hydrolase</keyword>
<dbReference type="Proteomes" id="UP000217790">
    <property type="component" value="Unassembled WGS sequence"/>
</dbReference>
<dbReference type="InParanoid" id="A0A2H3DFS6"/>